<proteinExistence type="predicted"/>
<feature type="repeat" description="ANK" evidence="3">
    <location>
        <begin position="637"/>
        <end position="669"/>
    </location>
</feature>
<name>A0AAE0NY15_9PEZI</name>
<protein>
    <submittedName>
        <fullName evidence="4">Ankyrin repeat-containing domain protein</fullName>
    </submittedName>
</protein>
<dbReference type="PROSITE" id="PS50088">
    <property type="entry name" value="ANK_REPEAT"/>
    <property type="match status" value="4"/>
</dbReference>
<reference evidence="4" key="1">
    <citation type="journal article" date="2023" name="Mol. Phylogenet. Evol.">
        <title>Genome-scale phylogeny and comparative genomics of the fungal order Sordariales.</title>
        <authorList>
            <person name="Hensen N."/>
            <person name="Bonometti L."/>
            <person name="Westerberg I."/>
            <person name="Brannstrom I.O."/>
            <person name="Guillou S."/>
            <person name="Cros-Aarteil S."/>
            <person name="Calhoun S."/>
            <person name="Haridas S."/>
            <person name="Kuo A."/>
            <person name="Mondo S."/>
            <person name="Pangilinan J."/>
            <person name="Riley R."/>
            <person name="LaButti K."/>
            <person name="Andreopoulos B."/>
            <person name="Lipzen A."/>
            <person name="Chen C."/>
            <person name="Yan M."/>
            <person name="Daum C."/>
            <person name="Ng V."/>
            <person name="Clum A."/>
            <person name="Steindorff A."/>
            <person name="Ohm R.A."/>
            <person name="Martin F."/>
            <person name="Silar P."/>
            <person name="Natvig D.O."/>
            <person name="Lalanne C."/>
            <person name="Gautier V."/>
            <person name="Ament-Velasquez S.L."/>
            <person name="Kruys A."/>
            <person name="Hutchinson M.I."/>
            <person name="Powell A.J."/>
            <person name="Barry K."/>
            <person name="Miller A.N."/>
            <person name="Grigoriev I.V."/>
            <person name="Debuchy R."/>
            <person name="Gladieux P."/>
            <person name="Hiltunen Thoren M."/>
            <person name="Johannesson H."/>
        </authorList>
    </citation>
    <scope>NUCLEOTIDE SEQUENCE</scope>
    <source>
        <strain evidence="4">CBS 232.78</strain>
    </source>
</reference>
<keyword evidence="1" id="KW-0677">Repeat</keyword>
<evidence type="ECO:0000256" key="1">
    <source>
        <dbReference type="ARBA" id="ARBA00022737"/>
    </source>
</evidence>
<evidence type="ECO:0000256" key="2">
    <source>
        <dbReference type="ARBA" id="ARBA00023043"/>
    </source>
</evidence>
<evidence type="ECO:0000313" key="4">
    <source>
        <dbReference type="EMBL" id="KAK3389818.1"/>
    </source>
</evidence>
<dbReference type="PROSITE" id="PS50297">
    <property type="entry name" value="ANK_REP_REGION"/>
    <property type="match status" value="4"/>
</dbReference>
<dbReference type="PANTHER" id="PTHR24126">
    <property type="entry name" value="ANKYRIN REPEAT, PH AND SEC7 DOMAIN CONTAINING PROTEIN SECG-RELATED"/>
    <property type="match status" value="1"/>
</dbReference>
<dbReference type="Gene3D" id="1.25.40.20">
    <property type="entry name" value="Ankyrin repeat-containing domain"/>
    <property type="match status" value="3"/>
</dbReference>
<dbReference type="AlphaFoldDB" id="A0AAE0NY15"/>
<keyword evidence="5" id="KW-1185">Reference proteome</keyword>
<feature type="repeat" description="ANK" evidence="3">
    <location>
        <begin position="706"/>
        <end position="726"/>
    </location>
</feature>
<evidence type="ECO:0000256" key="3">
    <source>
        <dbReference type="PROSITE-ProRule" id="PRU00023"/>
    </source>
</evidence>
<accession>A0AAE0NY15</accession>
<dbReference type="InterPro" id="IPR002110">
    <property type="entry name" value="Ankyrin_rpt"/>
</dbReference>
<dbReference type="Pfam" id="PF12796">
    <property type="entry name" value="Ank_2"/>
    <property type="match status" value="1"/>
</dbReference>
<dbReference type="InterPro" id="IPR036770">
    <property type="entry name" value="Ankyrin_rpt-contain_sf"/>
</dbReference>
<keyword evidence="2 3" id="KW-0040">ANK repeat</keyword>
<comment type="caution">
    <text evidence="4">The sequence shown here is derived from an EMBL/GenBank/DDBJ whole genome shotgun (WGS) entry which is preliminary data.</text>
</comment>
<dbReference type="Pfam" id="PF00023">
    <property type="entry name" value="Ank"/>
    <property type="match status" value="1"/>
</dbReference>
<dbReference type="EMBL" id="JAULSW010000002">
    <property type="protein sequence ID" value="KAK3389818.1"/>
    <property type="molecule type" value="Genomic_DNA"/>
</dbReference>
<evidence type="ECO:0000313" key="5">
    <source>
        <dbReference type="Proteomes" id="UP001285441"/>
    </source>
</evidence>
<reference evidence="4" key="2">
    <citation type="submission" date="2023-06" db="EMBL/GenBank/DDBJ databases">
        <authorList>
            <consortium name="Lawrence Berkeley National Laboratory"/>
            <person name="Haridas S."/>
            <person name="Hensen N."/>
            <person name="Bonometti L."/>
            <person name="Westerberg I."/>
            <person name="Brannstrom I.O."/>
            <person name="Guillou S."/>
            <person name="Cros-Aarteil S."/>
            <person name="Calhoun S."/>
            <person name="Kuo A."/>
            <person name="Mondo S."/>
            <person name="Pangilinan J."/>
            <person name="Riley R."/>
            <person name="LaButti K."/>
            <person name="Andreopoulos B."/>
            <person name="Lipzen A."/>
            <person name="Chen C."/>
            <person name="Yanf M."/>
            <person name="Daum C."/>
            <person name="Ng V."/>
            <person name="Clum A."/>
            <person name="Steindorff A."/>
            <person name="Ohm R."/>
            <person name="Martin F."/>
            <person name="Silar P."/>
            <person name="Natvig D."/>
            <person name="Lalanne C."/>
            <person name="Gautier V."/>
            <person name="Ament-velasquez S.L."/>
            <person name="Kruys A."/>
            <person name="Hutchinson M.I."/>
            <person name="Powell A.J."/>
            <person name="Barry K."/>
            <person name="Miller A.N."/>
            <person name="Grigoriev I.V."/>
            <person name="Debuchy R."/>
            <person name="Gladieux P."/>
            <person name="Thoren M.H."/>
            <person name="Johannesson H."/>
        </authorList>
    </citation>
    <scope>NUCLEOTIDE SEQUENCE</scope>
    <source>
        <strain evidence="4">CBS 232.78</strain>
    </source>
</reference>
<sequence length="794" mass="86708">MADPLSIITSVGGLLALTARTSRSLHTLFSELKNGPALIIGLSNEVADLSLVLDQVGNAKETFERLDPVVNAAFVTSLGSQLEKAGDVLSKLDDLTTSLAKRKRSMQRLKWTLHEGKATELKDKMRDVRRRIHEMITAHSSVMTSRIELQLRSVSTSVSDSNVFSGMQAHAISRVSTQLAGIHHKTDQHWQDTRLELQSLRRESIDTSLDISHRLSMIEKGMAVLLAQSNINHNNQHPESGAGGPQPNSPETLYFSACLTQARCPKNCPCRCHRPSQPDTSWNMMPGALKAAIGVLFVGYSGFPGTVGRSTCDSPLCSQGHTVRVQATYAFPSWFVLSSFHVFLEASLKGNFRFGLVHRRRVGFYPGKNIMYVTLSGSLEELKSILETDDRCVLDSDNQNGASALHKALVRNVFDVRKVELLLQHGADPDYEDDNGLSARHHAALRKIQGHCSPESLARIEEWFSLSSFIDDHLGLSYLHKIAVGMYPTKLSSALRKLESTMAPAAFQQLINAQDWFGSTALHYAAARGNATNIRSLLDAGARLDTANKMGSHPLHMVCRCFRSAHNRSTPETDNDDDDLRAAECFNMLISAGADVNQRDTKTRATCLHFVAAAGKLASAQTLIHRGAHLDLKGTITTSPPLLYAIGNGHSTLAAYLISQGADIEATDLSGSNAIHTAVAFNCHAIARLLLFQTPDTCNYLHVNRRGNTILHAAAASGDVETMRILSGDQQQEQQQGDLLAGLDPEARNAKGLTAAQVFSQRLVVSEPLREEFARLLAGLGVMVGQQQHSPCEK</sequence>
<dbReference type="PRINTS" id="PR01415">
    <property type="entry name" value="ANKYRIN"/>
</dbReference>
<dbReference type="SMART" id="SM00248">
    <property type="entry name" value="ANK"/>
    <property type="match status" value="7"/>
</dbReference>
<gene>
    <name evidence="4" type="ORF">B0H63DRAFT_537912</name>
</gene>
<feature type="repeat" description="ANK" evidence="3">
    <location>
        <begin position="517"/>
        <end position="549"/>
    </location>
</feature>
<dbReference type="SUPFAM" id="SSF48403">
    <property type="entry name" value="Ankyrin repeat"/>
    <property type="match status" value="2"/>
</dbReference>
<organism evidence="4 5">
    <name type="scientific">Podospora didyma</name>
    <dbReference type="NCBI Taxonomy" id="330526"/>
    <lineage>
        <taxon>Eukaryota</taxon>
        <taxon>Fungi</taxon>
        <taxon>Dikarya</taxon>
        <taxon>Ascomycota</taxon>
        <taxon>Pezizomycotina</taxon>
        <taxon>Sordariomycetes</taxon>
        <taxon>Sordariomycetidae</taxon>
        <taxon>Sordariales</taxon>
        <taxon>Podosporaceae</taxon>
        <taxon>Podospora</taxon>
    </lineage>
</organism>
<dbReference type="Proteomes" id="UP001285441">
    <property type="component" value="Unassembled WGS sequence"/>
</dbReference>
<feature type="repeat" description="ANK" evidence="3">
    <location>
        <begin position="400"/>
        <end position="434"/>
    </location>
</feature>